<evidence type="ECO:0000256" key="8">
    <source>
        <dbReference type="ARBA" id="ARBA00023163"/>
    </source>
</evidence>
<keyword evidence="4 10" id="KW-0863">Zinc-finger</keyword>
<dbReference type="InterPro" id="IPR013087">
    <property type="entry name" value="Znf_C2H2_type"/>
</dbReference>
<dbReference type="PANTHER" id="PTHR19818">
    <property type="entry name" value="ZINC FINGER PROTEIN ZIC AND GLI"/>
    <property type="match status" value="1"/>
</dbReference>
<dbReference type="Pfam" id="PF23561">
    <property type="entry name" value="zf-C2H2_15"/>
    <property type="match status" value="1"/>
</dbReference>
<dbReference type="GO" id="GO:0045944">
    <property type="term" value="P:positive regulation of transcription by RNA polymerase II"/>
    <property type="evidence" value="ECO:0007669"/>
    <property type="project" value="UniProtKB-ARBA"/>
</dbReference>
<evidence type="ECO:0000256" key="2">
    <source>
        <dbReference type="ARBA" id="ARBA00022723"/>
    </source>
</evidence>
<sequence>MMYLALTSINISETRPKINIFAGKQNKSNEKPGDSVQRIITNKNQSDLIEVYTPMFRQPAQSNFTRIIGEFSNFTNSYLDYTSSSQTFTQTYNNQLTRSQNTSIQEQPSPAIAGECCTECCPVAAAEAAKAAITIRDSELNEPDLSEPPSFNFPNETMSYGCCFRNTETFSLIPIGQTSDPRQLTHEKYSHDNVIPNFSRIPTSQSTTIANDRVISEISNKDVTVNNHNSLTISQNITSRKVMNSINSINEDNALILTNDNLPTRLNSESDNISTSTTTSNFILTSTSGTKRKQDMIFDGARCLWEACAAVFRSIDELIPHLTKLHIARRSNGISCRWASCSKEQENDDELFQHLYHDHLAARDLQHGCKWQGCHLRFETYEELTGHVSEGHIGCGRSQYVCYWERCDRNGRPFSQRQKVMRHIQTHTGDKPYQCTICKKRFSEANIMTQHMRTHTGERPFKCPQPNCGREFSISGALTIHLRVHTGEKPFKCKHEGCVKRFAESSNLTKHMRVHTGERPFQCPVVTCQKKFSRPDQVTRHRKTHSRQDK</sequence>
<evidence type="ECO:0000313" key="13">
    <source>
        <dbReference type="Proteomes" id="UP000439903"/>
    </source>
</evidence>
<keyword evidence="5" id="KW-0862">Zinc</keyword>
<keyword evidence="13" id="KW-1185">Reference proteome</keyword>
<proteinExistence type="predicted"/>
<evidence type="ECO:0000256" key="4">
    <source>
        <dbReference type="ARBA" id="ARBA00022771"/>
    </source>
</evidence>
<reference evidence="12 13" key="1">
    <citation type="journal article" date="2019" name="Environ. Microbiol.">
        <title>At the nexus of three kingdoms: the genome of the mycorrhizal fungus Gigaspora margarita provides insights into plant, endobacterial and fungal interactions.</title>
        <authorList>
            <person name="Venice F."/>
            <person name="Ghignone S."/>
            <person name="Salvioli di Fossalunga A."/>
            <person name="Amselem J."/>
            <person name="Novero M."/>
            <person name="Xianan X."/>
            <person name="Sedzielewska Toro K."/>
            <person name="Morin E."/>
            <person name="Lipzen A."/>
            <person name="Grigoriev I.V."/>
            <person name="Henrissat B."/>
            <person name="Martin F.M."/>
            <person name="Bonfante P."/>
        </authorList>
    </citation>
    <scope>NUCLEOTIDE SEQUENCE [LARGE SCALE GENOMIC DNA]</scope>
    <source>
        <strain evidence="12 13">BEG34</strain>
    </source>
</reference>
<dbReference type="GO" id="GO:0005634">
    <property type="term" value="C:nucleus"/>
    <property type="evidence" value="ECO:0007669"/>
    <property type="project" value="UniProtKB-SubCell"/>
</dbReference>
<dbReference type="Proteomes" id="UP000439903">
    <property type="component" value="Unassembled WGS sequence"/>
</dbReference>
<feature type="domain" description="C2H2-type" evidence="11">
    <location>
        <begin position="433"/>
        <end position="460"/>
    </location>
</feature>
<name>A0A8H4A012_GIGMA</name>
<evidence type="ECO:0000256" key="3">
    <source>
        <dbReference type="ARBA" id="ARBA00022737"/>
    </source>
</evidence>
<protein>
    <submittedName>
        <fullName evidence="12">Putative Krueppel protein</fullName>
    </submittedName>
</protein>
<evidence type="ECO:0000256" key="9">
    <source>
        <dbReference type="ARBA" id="ARBA00023242"/>
    </source>
</evidence>
<keyword evidence="9" id="KW-0539">Nucleus</keyword>
<dbReference type="InterPro" id="IPR050329">
    <property type="entry name" value="GLI_C2H2-zinc-finger"/>
</dbReference>
<dbReference type="EMBL" id="WTPW01003374">
    <property type="protein sequence ID" value="KAF0345089.1"/>
    <property type="molecule type" value="Genomic_DNA"/>
</dbReference>
<accession>A0A8H4A012</accession>
<organism evidence="12 13">
    <name type="scientific">Gigaspora margarita</name>
    <dbReference type="NCBI Taxonomy" id="4874"/>
    <lineage>
        <taxon>Eukaryota</taxon>
        <taxon>Fungi</taxon>
        <taxon>Fungi incertae sedis</taxon>
        <taxon>Mucoromycota</taxon>
        <taxon>Glomeromycotina</taxon>
        <taxon>Glomeromycetes</taxon>
        <taxon>Diversisporales</taxon>
        <taxon>Gigasporaceae</taxon>
        <taxon>Gigaspora</taxon>
    </lineage>
</organism>
<gene>
    <name evidence="12" type="ORF">F8M41_015897</name>
</gene>
<evidence type="ECO:0000256" key="6">
    <source>
        <dbReference type="ARBA" id="ARBA00023015"/>
    </source>
</evidence>
<dbReference type="Gene3D" id="3.30.160.60">
    <property type="entry name" value="Classic Zinc Finger"/>
    <property type="match status" value="7"/>
</dbReference>
<evidence type="ECO:0000256" key="5">
    <source>
        <dbReference type="ARBA" id="ARBA00022833"/>
    </source>
</evidence>
<dbReference type="PROSITE" id="PS00028">
    <property type="entry name" value="ZINC_FINGER_C2H2_1"/>
    <property type="match status" value="5"/>
</dbReference>
<dbReference type="AlphaFoldDB" id="A0A8H4A012"/>
<feature type="domain" description="C2H2-type" evidence="11">
    <location>
        <begin position="521"/>
        <end position="550"/>
    </location>
</feature>
<dbReference type="InterPro" id="IPR056436">
    <property type="entry name" value="Znf-C2H2_ZIC1-5/GLI1-3-like"/>
</dbReference>
<evidence type="ECO:0000259" key="11">
    <source>
        <dbReference type="PROSITE" id="PS50157"/>
    </source>
</evidence>
<keyword evidence="6" id="KW-0805">Transcription regulation</keyword>
<comment type="subcellular location">
    <subcellularLocation>
        <location evidence="1">Nucleus</location>
    </subcellularLocation>
</comment>
<dbReference type="FunFam" id="3.30.160.60:FF:000064">
    <property type="entry name" value="Early growth response protein 3"/>
    <property type="match status" value="1"/>
</dbReference>
<evidence type="ECO:0000256" key="1">
    <source>
        <dbReference type="ARBA" id="ARBA00004123"/>
    </source>
</evidence>
<feature type="domain" description="C2H2-type" evidence="11">
    <location>
        <begin position="405"/>
        <end position="432"/>
    </location>
</feature>
<dbReference type="PROSITE" id="PS50157">
    <property type="entry name" value="ZINC_FINGER_C2H2_2"/>
    <property type="match status" value="5"/>
</dbReference>
<feature type="domain" description="C2H2-type" evidence="11">
    <location>
        <begin position="491"/>
        <end position="520"/>
    </location>
</feature>
<keyword evidence="7" id="KW-0238">DNA-binding</keyword>
<evidence type="ECO:0000256" key="7">
    <source>
        <dbReference type="ARBA" id="ARBA00023125"/>
    </source>
</evidence>
<dbReference type="InterPro" id="IPR036236">
    <property type="entry name" value="Znf_C2H2_sf"/>
</dbReference>
<dbReference type="FunFam" id="3.30.160.60:FF:000125">
    <property type="entry name" value="Putative zinc finger protein 143"/>
    <property type="match status" value="1"/>
</dbReference>
<dbReference type="SUPFAM" id="SSF57667">
    <property type="entry name" value="beta-beta-alpha zinc fingers"/>
    <property type="match status" value="5"/>
</dbReference>
<dbReference type="FunFam" id="3.30.160.60:FF:000072">
    <property type="entry name" value="zinc finger protein 143 isoform X1"/>
    <property type="match status" value="1"/>
</dbReference>
<keyword evidence="8" id="KW-0804">Transcription</keyword>
<dbReference type="PANTHER" id="PTHR19818:SF163">
    <property type="entry name" value="C2H2-TYPE DOMAIN-CONTAINING PROTEIN"/>
    <property type="match status" value="1"/>
</dbReference>
<dbReference type="GO" id="GO:0000981">
    <property type="term" value="F:DNA-binding transcription factor activity, RNA polymerase II-specific"/>
    <property type="evidence" value="ECO:0007669"/>
    <property type="project" value="TreeGrafter"/>
</dbReference>
<feature type="domain" description="C2H2-type" evidence="11">
    <location>
        <begin position="461"/>
        <end position="490"/>
    </location>
</feature>
<dbReference type="Pfam" id="PF13894">
    <property type="entry name" value="zf-C2H2_4"/>
    <property type="match status" value="1"/>
</dbReference>
<dbReference type="GO" id="GO:0000978">
    <property type="term" value="F:RNA polymerase II cis-regulatory region sequence-specific DNA binding"/>
    <property type="evidence" value="ECO:0007669"/>
    <property type="project" value="UniProtKB-ARBA"/>
</dbReference>
<keyword evidence="3" id="KW-0677">Repeat</keyword>
<dbReference type="GO" id="GO:0008270">
    <property type="term" value="F:zinc ion binding"/>
    <property type="evidence" value="ECO:0007669"/>
    <property type="project" value="UniProtKB-KW"/>
</dbReference>
<dbReference type="OrthoDB" id="3437960at2759"/>
<keyword evidence="2" id="KW-0479">Metal-binding</keyword>
<dbReference type="SMART" id="SM00355">
    <property type="entry name" value="ZnF_C2H2"/>
    <property type="match status" value="8"/>
</dbReference>
<evidence type="ECO:0000313" key="12">
    <source>
        <dbReference type="EMBL" id="KAF0345089.1"/>
    </source>
</evidence>
<dbReference type="Pfam" id="PF00096">
    <property type="entry name" value="zf-C2H2"/>
    <property type="match status" value="3"/>
</dbReference>
<comment type="caution">
    <text evidence="12">The sequence shown here is derived from an EMBL/GenBank/DDBJ whole genome shotgun (WGS) entry which is preliminary data.</text>
</comment>
<evidence type="ECO:0000256" key="10">
    <source>
        <dbReference type="PROSITE-ProRule" id="PRU00042"/>
    </source>
</evidence>